<evidence type="ECO:0000313" key="2">
    <source>
        <dbReference type="EMBL" id="KAL3402317.1"/>
    </source>
</evidence>
<evidence type="ECO:0000256" key="1">
    <source>
        <dbReference type="SAM" id="SignalP"/>
    </source>
</evidence>
<organism evidence="2 3">
    <name type="scientific">Trichogramma kaykai</name>
    <dbReference type="NCBI Taxonomy" id="54128"/>
    <lineage>
        <taxon>Eukaryota</taxon>
        <taxon>Metazoa</taxon>
        <taxon>Ecdysozoa</taxon>
        <taxon>Arthropoda</taxon>
        <taxon>Hexapoda</taxon>
        <taxon>Insecta</taxon>
        <taxon>Pterygota</taxon>
        <taxon>Neoptera</taxon>
        <taxon>Endopterygota</taxon>
        <taxon>Hymenoptera</taxon>
        <taxon>Apocrita</taxon>
        <taxon>Proctotrupomorpha</taxon>
        <taxon>Chalcidoidea</taxon>
        <taxon>Trichogrammatidae</taxon>
        <taxon>Trichogramma</taxon>
    </lineage>
</organism>
<sequence length="70" mass="7274">MVPRELICLLATLSVATAAVTAAAAAAAELPSSSIDFDLAADYDSIADNDDLTGRPLQMIDINAACYMIK</sequence>
<dbReference type="AlphaFoldDB" id="A0ABD2XAN0"/>
<feature type="chain" id="PRO_5044822140" evidence="1">
    <location>
        <begin position="19"/>
        <end position="70"/>
    </location>
</feature>
<reference evidence="2 3" key="1">
    <citation type="journal article" date="2024" name="bioRxiv">
        <title>A reference genome for Trichogramma kaykai: A tiny desert-dwelling parasitoid wasp with competing sex-ratio distorters.</title>
        <authorList>
            <person name="Culotta J."/>
            <person name="Lindsey A.R."/>
        </authorList>
    </citation>
    <scope>NUCLEOTIDE SEQUENCE [LARGE SCALE GENOMIC DNA]</scope>
    <source>
        <strain evidence="2 3">KSX58</strain>
    </source>
</reference>
<gene>
    <name evidence="2" type="ORF">TKK_004832</name>
</gene>
<accession>A0ABD2XAN0</accession>
<protein>
    <submittedName>
        <fullName evidence="2">Uncharacterized protein</fullName>
    </submittedName>
</protein>
<keyword evidence="1" id="KW-0732">Signal</keyword>
<feature type="signal peptide" evidence="1">
    <location>
        <begin position="1"/>
        <end position="18"/>
    </location>
</feature>
<dbReference type="Proteomes" id="UP001627154">
    <property type="component" value="Unassembled WGS sequence"/>
</dbReference>
<keyword evidence="3" id="KW-1185">Reference proteome</keyword>
<evidence type="ECO:0000313" key="3">
    <source>
        <dbReference type="Proteomes" id="UP001627154"/>
    </source>
</evidence>
<dbReference type="EMBL" id="JBJJXI010000037">
    <property type="protein sequence ID" value="KAL3402317.1"/>
    <property type="molecule type" value="Genomic_DNA"/>
</dbReference>
<proteinExistence type="predicted"/>
<comment type="caution">
    <text evidence="2">The sequence shown here is derived from an EMBL/GenBank/DDBJ whole genome shotgun (WGS) entry which is preliminary data.</text>
</comment>
<name>A0ABD2XAN0_9HYME</name>